<dbReference type="Proteomes" id="UP000431401">
    <property type="component" value="Unassembled WGS sequence"/>
</dbReference>
<sequence>MNEPTSQGEIWLVHTIAGRQFTVVVVDSTHMVRRRPAVLCARVLAAREVPSSLALLTVPLGDNQVVGVHEVSAFTRCSFLEHKGRLSDAELEQLNVCLRARFEL</sequence>
<comment type="caution">
    <text evidence="1">The sequence shown here is derived from an EMBL/GenBank/DDBJ whole genome shotgun (WGS) entry which is preliminary data.</text>
</comment>
<evidence type="ECO:0000313" key="1">
    <source>
        <dbReference type="EMBL" id="MQY27877.1"/>
    </source>
</evidence>
<organism evidence="1 2">
    <name type="scientific">Nocardia aurantia</name>
    <dbReference type="NCBI Taxonomy" id="2585199"/>
    <lineage>
        <taxon>Bacteria</taxon>
        <taxon>Bacillati</taxon>
        <taxon>Actinomycetota</taxon>
        <taxon>Actinomycetes</taxon>
        <taxon>Mycobacteriales</taxon>
        <taxon>Nocardiaceae</taxon>
        <taxon>Nocardia</taxon>
    </lineage>
</organism>
<evidence type="ECO:0000313" key="2">
    <source>
        <dbReference type="Proteomes" id="UP000431401"/>
    </source>
</evidence>
<accession>A0A7K0DQS3</accession>
<dbReference type="AlphaFoldDB" id="A0A7K0DQS3"/>
<evidence type="ECO:0008006" key="3">
    <source>
        <dbReference type="Google" id="ProtNLM"/>
    </source>
</evidence>
<keyword evidence="2" id="KW-1185">Reference proteome</keyword>
<proteinExistence type="predicted"/>
<dbReference type="RefSeq" id="WP_153343395.1">
    <property type="nucleotide sequence ID" value="NZ_WEGI01000007.1"/>
</dbReference>
<gene>
    <name evidence="1" type="ORF">NRB56_34600</name>
</gene>
<dbReference type="OrthoDB" id="4551925at2"/>
<reference evidence="1 2" key="1">
    <citation type="submission" date="2019-10" db="EMBL/GenBank/DDBJ databases">
        <title>Nocardia macrotermitis sp. nov. and Nocardia aurantia sp. nov., isolated from the gut of fungus growing-termite Macrotermes natalensis.</title>
        <authorList>
            <person name="Benndorf R."/>
            <person name="Schwitalla J."/>
            <person name="Martin K."/>
            <person name="De Beer W."/>
            <person name="Kaster A.-K."/>
            <person name="Vollmers J."/>
            <person name="Poulsen M."/>
            <person name="Beemelmanns C."/>
        </authorList>
    </citation>
    <scope>NUCLEOTIDE SEQUENCE [LARGE SCALE GENOMIC DNA]</scope>
    <source>
        <strain evidence="1 2">RB56</strain>
    </source>
</reference>
<dbReference type="EMBL" id="WEGI01000007">
    <property type="protein sequence ID" value="MQY27877.1"/>
    <property type="molecule type" value="Genomic_DNA"/>
</dbReference>
<name>A0A7K0DQS3_9NOCA</name>
<protein>
    <recommendedName>
        <fullName evidence="3">Type II toxin-antitoxin system PemK/MazF family toxin</fullName>
    </recommendedName>
</protein>